<accession>A0A3B0FR25</accession>
<reference evidence="2" key="2">
    <citation type="submission" date="2018-10" db="EMBL/GenBank/DDBJ databases">
        <authorList>
            <person name="Wang Y."/>
            <person name="Wang J."/>
            <person name="Yang X."/>
            <person name="Wang Z."/>
            <person name="Huang Y."/>
        </authorList>
    </citation>
    <scope>NUCLEOTIDE SEQUENCE [LARGE SCALE GENOMIC DNA]</scope>
    <source>
        <strain evidence="2">J015</strain>
    </source>
</reference>
<evidence type="ECO:0000313" key="1">
    <source>
        <dbReference type="EMBL" id="RKO25353.1"/>
    </source>
</evidence>
<comment type="caution">
    <text evidence="1">The sequence shown here is derived from an EMBL/GenBank/DDBJ whole genome shotgun (WGS) entry which is preliminary data.</text>
</comment>
<organism evidence="1 2">
    <name type="scientific">Pseudarthrobacter phenanthrenivorans</name>
    <name type="common">Arthrobacter phenanthrenivorans</name>
    <dbReference type="NCBI Taxonomy" id="361575"/>
    <lineage>
        <taxon>Bacteria</taxon>
        <taxon>Bacillati</taxon>
        <taxon>Actinomycetota</taxon>
        <taxon>Actinomycetes</taxon>
        <taxon>Micrococcales</taxon>
        <taxon>Micrococcaceae</taxon>
        <taxon>Pseudarthrobacter</taxon>
    </lineage>
</organism>
<dbReference type="Proteomes" id="UP000273159">
    <property type="component" value="Unassembled WGS sequence"/>
</dbReference>
<dbReference type="RefSeq" id="WP_120691927.1">
    <property type="nucleotide sequence ID" value="NZ_RBNH01000004.1"/>
</dbReference>
<dbReference type="Pfam" id="PF10604">
    <property type="entry name" value="Polyketide_cyc2"/>
    <property type="match status" value="1"/>
</dbReference>
<evidence type="ECO:0008006" key="3">
    <source>
        <dbReference type="Google" id="ProtNLM"/>
    </source>
</evidence>
<sequence length="148" mass="16394">MPTIEESILIHKTPQEVFDYVTAPSSPPEWDTAIIDYRQDDVVPHVGSRSTGTTKVLGRRIEWTVEVIEYDPPHRIVSRSVQSPLQFTVAFSTKAQEGGTLFTVRLETESGLGGVFGRIADPLVAAAYARSTRANLETLAEILTEHEK</sequence>
<dbReference type="EMBL" id="RBNH01000004">
    <property type="protein sequence ID" value="RKO25353.1"/>
    <property type="molecule type" value="Genomic_DNA"/>
</dbReference>
<dbReference type="InterPro" id="IPR023393">
    <property type="entry name" value="START-like_dom_sf"/>
</dbReference>
<evidence type="ECO:0000313" key="2">
    <source>
        <dbReference type="Proteomes" id="UP000273159"/>
    </source>
</evidence>
<dbReference type="SUPFAM" id="SSF55961">
    <property type="entry name" value="Bet v1-like"/>
    <property type="match status" value="1"/>
</dbReference>
<protein>
    <recommendedName>
        <fullName evidence="3">Polyketide cyclase / dehydrase and lipid transport</fullName>
    </recommendedName>
</protein>
<reference evidence="1 2" key="1">
    <citation type="submission" date="2018-10" db="EMBL/GenBank/DDBJ databases">
        <title>Genome-guide identification and characterization of bacteria that degrade polycyclic aromatic hydrocarbons and resist hexavalent chromium simultaneously.</title>
        <authorList>
            <person name="Feng H."/>
        </authorList>
    </citation>
    <scope>NUCLEOTIDE SEQUENCE [LARGE SCALE GENOMIC DNA]</scope>
    <source>
        <strain evidence="1 2">J015</strain>
    </source>
</reference>
<dbReference type="Gene3D" id="3.30.530.20">
    <property type="match status" value="1"/>
</dbReference>
<gene>
    <name evidence="1" type="ORF">D7Z96_05965</name>
</gene>
<dbReference type="AlphaFoldDB" id="A0A3B0FR25"/>
<dbReference type="InterPro" id="IPR019587">
    <property type="entry name" value="Polyketide_cyclase/dehydratase"/>
</dbReference>
<name>A0A3B0FR25_PSEPS</name>
<proteinExistence type="predicted"/>